<evidence type="ECO:0000313" key="2">
    <source>
        <dbReference type="Proteomes" id="UP000198929"/>
    </source>
</evidence>
<sequence length="221" mass="23014">MNFQPIVDAAVARYGGTASVAVSDGHSVIVAGDDRRHLALPTIKVPLSVGALRQSPHRYADAESAITWSDSAATSRMWSGVGAGPVAQVIAESGSSSGPTQWHGSTAWSASEQARFMANLSCTSGSAPVLDMIGRVTPDQRWGLGRIPGARFKGGWAPLSEEGGRWHVRQMGLVPGPKGQVAMAFTAVPGSVSFADSKAMNDMTADGIRAQLATLPTARCQ</sequence>
<dbReference type="STRING" id="1121357.SAMN05661109_01589"/>
<evidence type="ECO:0000313" key="1">
    <source>
        <dbReference type="EMBL" id="SES01474.1"/>
    </source>
</evidence>
<dbReference type="RefSeq" id="WP_231909983.1">
    <property type="nucleotide sequence ID" value="NZ_CP047199.1"/>
</dbReference>
<organism evidence="1 2">
    <name type="scientific">Corynebacterium cystitidis DSM 20524</name>
    <dbReference type="NCBI Taxonomy" id="1121357"/>
    <lineage>
        <taxon>Bacteria</taxon>
        <taxon>Bacillati</taxon>
        <taxon>Actinomycetota</taxon>
        <taxon>Actinomycetes</taxon>
        <taxon>Mycobacteriales</taxon>
        <taxon>Corynebacteriaceae</taxon>
        <taxon>Corynebacterium</taxon>
    </lineage>
</organism>
<dbReference type="InterPro" id="IPR012338">
    <property type="entry name" value="Beta-lactam/transpept-like"/>
</dbReference>
<reference evidence="2" key="1">
    <citation type="submission" date="2016-10" db="EMBL/GenBank/DDBJ databases">
        <authorList>
            <person name="Varghese N."/>
            <person name="Submissions S."/>
        </authorList>
    </citation>
    <scope>NUCLEOTIDE SEQUENCE [LARGE SCALE GENOMIC DNA]</scope>
    <source>
        <strain evidence="2">DSM 20524</strain>
    </source>
</reference>
<protein>
    <recommendedName>
        <fullName evidence="3">Beta-lactamase enzyme family protein</fullName>
    </recommendedName>
</protein>
<dbReference type="EMBL" id="FOGQ01000006">
    <property type="protein sequence ID" value="SES01474.1"/>
    <property type="molecule type" value="Genomic_DNA"/>
</dbReference>
<dbReference type="AlphaFoldDB" id="A0A1H9TWX3"/>
<dbReference type="Proteomes" id="UP000198929">
    <property type="component" value="Unassembled WGS sequence"/>
</dbReference>
<evidence type="ECO:0008006" key="3">
    <source>
        <dbReference type="Google" id="ProtNLM"/>
    </source>
</evidence>
<accession>A0A1H9TWX3</accession>
<name>A0A1H9TWX3_9CORY</name>
<proteinExistence type="predicted"/>
<dbReference type="Gene3D" id="3.40.710.10">
    <property type="entry name" value="DD-peptidase/beta-lactamase superfamily"/>
    <property type="match status" value="1"/>
</dbReference>
<gene>
    <name evidence="1" type="ORF">SAMN05661109_01589</name>
</gene>
<keyword evidence="2" id="KW-1185">Reference proteome</keyword>